<evidence type="ECO:0000313" key="6">
    <source>
        <dbReference type="EMBL" id="KAJ7312857.1"/>
    </source>
</evidence>
<dbReference type="PANTHER" id="PTHR42723:SF1">
    <property type="entry name" value="CHLOROPHYLL SYNTHASE, CHLOROPLASTIC"/>
    <property type="match status" value="1"/>
</dbReference>
<organism evidence="6 7">
    <name type="scientific">Mycena albidolilacea</name>
    <dbReference type="NCBI Taxonomy" id="1033008"/>
    <lineage>
        <taxon>Eukaryota</taxon>
        <taxon>Fungi</taxon>
        <taxon>Dikarya</taxon>
        <taxon>Basidiomycota</taxon>
        <taxon>Agaricomycotina</taxon>
        <taxon>Agaricomycetes</taxon>
        <taxon>Agaricomycetidae</taxon>
        <taxon>Agaricales</taxon>
        <taxon>Marasmiineae</taxon>
        <taxon>Mycenaceae</taxon>
        <taxon>Mycena</taxon>
    </lineage>
</organism>
<evidence type="ECO:0000256" key="3">
    <source>
        <dbReference type="ARBA" id="ARBA00022989"/>
    </source>
</evidence>
<gene>
    <name evidence="6" type="ORF">DFH08DRAFT_1042140</name>
</gene>
<accession>A0AAD6Z9Q1</accession>
<dbReference type="PANTHER" id="PTHR42723">
    <property type="entry name" value="CHLOROPHYLL SYNTHASE"/>
    <property type="match status" value="1"/>
</dbReference>
<dbReference type="GO" id="GO:0016765">
    <property type="term" value="F:transferase activity, transferring alkyl or aryl (other than methyl) groups"/>
    <property type="evidence" value="ECO:0007669"/>
    <property type="project" value="InterPro"/>
</dbReference>
<keyword evidence="7" id="KW-1185">Reference proteome</keyword>
<evidence type="ECO:0000313" key="7">
    <source>
        <dbReference type="Proteomes" id="UP001218218"/>
    </source>
</evidence>
<reference evidence="6" key="1">
    <citation type="submission" date="2023-03" db="EMBL/GenBank/DDBJ databases">
        <title>Massive genome expansion in bonnet fungi (Mycena s.s.) driven by repeated elements and novel gene families across ecological guilds.</title>
        <authorList>
            <consortium name="Lawrence Berkeley National Laboratory"/>
            <person name="Harder C.B."/>
            <person name="Miyauchi S."/>
            <person name="Viragh M."/>
            <person name="Kuo A."/>
            <person name="Thoen E."/>
            <person name="Andreopoulos B."/>
            <person name="Lu D."/>
            <person name="Skrede I."/>
            <person name="Drula E."/>
            <person name="Henrissat B."/>
            <person name="Morin E."/>
            <person name="Kohler A."/>
            <person name="Barry K."/>
            <person name="LaButti K."/>
            <person name="Morin E."/>
            <person name="Salamov A."/>
            <person name="Lipzen A."/>
            <person name="Mereny Z."/>
            <person name="Hegedus B."/>
            <person name="Baldrian P."/>
            <person name="Stursova M."/>
            <person name="Weitz H."/>
            <person name="Taylor A."/>
            <person name="Grigoriev I.V."/>
            <person name="Nagy L.G."/>
            <person name="Martin F."/>
            <person name="Kauserud H."/>
        </authorList>
    </citation>
    <scope>NUCLEOTIDE SEQUENCE</scope>
    <source>
        <strain evidence="6">CBHHK002</strain>
    </source>
</reference>
<feature type="transmembrane region" description="Helical" evidence="5">
    <location>
        <begin position="267"/>
        <end position="288"/>
    </location>
</feature>
<protein>
    <submittedName>
        <fullName evidence="6">UbiA prenyltransferase family-domain-containing protein</fullName>
    </submittedName>
</protein>
<comment type="subcellular location">
    <subcellularLocation>
        <location evidence="1">Membrane</location>
        <topology evidence="1">Multi-pass membrane protein</topology>
    </subcellularLocation>
</comment>
<feature type="transmembrane region" description="Helical" evidence="5">
    <location>
        <begin position="240"/>
        <end position="261"/>
    </location>
</feature>
<dbReference type="GO" id="GO:0016020">
    <property type="term" value="C:membrane"/>
    <property type="evidence" value="ECO:0007669"/>
    <property type="project" value="UniProtKB-SubCell"/>
</dbReference>
<evidence type="ECO:0000256" key="4">
    <source>
        <dbReference type="ARBA" id="ARBA00023136"/>
    </source>
</evidence>
<proteinExistence type="predicted"/>
<keyword evidence="4 5" id="KW-0472">Membrane</keyword>
<feature type="transmembrane region" description="Helical" evidence="5">
    <location>
        <begin position="174"/>
        <end position="196"/>
    </location>
</feature>
<dbReference type="Proteomes" id="UP001218218">
    <property type="component" value="Unassembled WGS sequence"/>
</dbReference>
<dbReference type="InterPro" id="IPR044878">
    <property type="entry name" value="UbiA_sf"/>
</dbReference>
<sequence>MAGTMKHSEDTQKLQLAAENIVDNSILGFSYISDAIEHELRVFWEFTWRDWSASLIPGAMHTIAALRSLDSAPSDLVLRSLMRSLIYFLLYIYNFDIANQINGVAEDRINKPDRPLSSGRVTLRGAYIRWYATTALHLVLGAAWGVLPWTVLWVLITIYTSFYGGDKHWVPKNLGFMTIGSLCLEQASWALVAPITGDKWRWALLLSCAFGIVASVQDMRDVEGDKIAGRRTLPIVLGKNFRWVMAAIICAIPAVCWRFEFFRYTHWLVGYCGVLLTLAMFYMAYRIIRGGSRKYDHKTYMVLTYIYCGCIAVPMLFP</sequence>
<dbReference type="InterPro" id="IPR050475">
    <property type="entry name" value="Prenyltransferase_related"/>
</dbReference>
<keyword evidence="2 5" id="KW-0812">Transmembrane</keyword>
<evidence type="ECO:0000256" key="1">
    <source>
        <dbReference type="ARBA" id="ARBA00004141"/>
    </source>
</evidence>
<dbReference type="InterPro" id="IPR000537">
    <property type="entry name" value="UbiA_prenyltransferase"/>
</dbReference>
<evidence type="ECO:0000256" key="5">
    <source>
        <dbReference type="SAM" id="Phobius"/>
    </source>
</evidence>
<feature type="transmembrane region" description="Helical" evidence="5">
    <location>
        <begin position="138"/>
        <end position="162"/>
    </location>
</feature>
<dbReference type="EMBL" id="JARIHO010000069">
    <property type="protein sequence ID" value="KAJ7312857.1"/>
    <property type="molecule type" value="Genomic_DNA"/>
</dbReference>
<evidence type="ECO:0000256" key="2">
    <source>
        <dbReference type="ARBA" id="ARBA00022692"/>
    </source>
</evidence>
<comment type="caution">
    <text evidence="6">The sequence shown here is derived from an EMBL/GenBank/DDBJ whole genome shotgun (WGS) entry which is preliminary data.</text>
</comment>
<dbReference type="Pfam" id="PF01040">
    <property type="entry name" value="UbiA"/>
    <property type="match status" value="1"/>
</dbReference>
<name>A0AAD6Z9Q1_9AGAR</name>
<keyword evidence="3 5" id="KW-1133">Transmembrane helix</keyword>
<feature type="transmembrane region" description="Helical" evidence="5">
    <location>
        <begin position="300"/>
        <end position="317"/>
    </location>
</feature>
<dbReference type="Gene3D" id="1.10.357.140">
    <property type="entry name" value="UbiA prenyltransferase"/>
    <property type="match status" value="1"/>
</dbReference>
<dbReference type="CDD" id="cd13965">
    <property type="entry name" value="PT_UbiA_3"/>
    <property type="match status" value="1"/>
</dbReference>
<dbReference type="AlphaFoldDB" id="A0AAD6Z9Q1"/>